<dbReference type="GO" id="GO:0090614">
    <property type="term" value="F:5'-methylthioadenosine deaminase activity"/>
    <property type="evidence" value="ECO:0007669"/>
    <property type="project" value="UniProtKB-UniRule"/>
</dbReference>
<dbReference type="InterPro" id="IPR023512">
    <property type="entry name" value="Deaminase_MtaD/DadD"/>
</dbReference>
<feature type="binding site" evidence="4">
    <location>
        <position position="93"/>
    </location>
    <ligand>
        <name>substrate</name>
    </ligand>
</feature>
<dbReference type="InterPro" id="IPR050287">
    <property type="entry name" value="MTA/SAH_deaminase"/>
</dbReference>
<dbReference type="InterPro" id="IPR006680">
    <property type="entry name" value="Amidohydro-rel"/>
</dbReference>
<comment type="similarity">
    <text evidence="4">Belongs to the metallo-dependent hydrolases superfamily. MTA/SAH deaminase family.</text>
</comment>
<dbReference type="Pfam" id="PF01979">
    <property type="entry name" value="Amidohydro_1"/>
    <property type="match status" value="1"/>
</dbReference>
<accession>A0A1S2L5L6</accession>
<feature type="binding site" evidence="4">
    <location>
        <position position="66"/>
    </location>
    <ligand>
        <name>Zn(2+)</name>
        <dbReference type="ChEBI" id="CHEBI:29105"/>
    </ligand>
</feature>
<protein>
    <recommendedName>
        <fullName evidence="4">5-methylthioadenosine/S-adenosylhomocysteine deaminase</fullName>
        <shortName evidence="4">MTA/SAH deaminase</shortName>
        <ecNumber evidence="4">3.5.4.28</ecNumber>
        <ecNumber evidence="4">3.5.4.31</ecNumber>
    </recommendedName>
</protein>
<dbReference type="EC" id="3.5.4.28" evidence="4"/>
<dbReference type="InterPro" id="IPR032466">
    <property type="entry name" value="Metal_Hydrolase"/>
</dbReference>
<evidence type="ECO:0000259" key="5">
    <source>
        <dbReference type="Pfam" id="PF01979"/>
    </source>
</evidence>
<dbReference type="Proteomes" id="UP000180098">
    <property type="component" value="Unassembled WGS sequence"/>
</dbReference>
<keyword evidence="2 4" id="KW-0378">Hydrolase</keyword>
<comment type="catalytic activity">
    <reaction evidence="4">
        <text>S-adenosyl-L-homocysteine + H2O + H(+) = S-inosyl-L-homocysteine + NH4(+)</text>
        <dbReference type="Rhea" id="RHEA:20716"/>
        <dbReference type="ChEBI" id="CHEBI:15377"/>
        <dbReference type="ChEBI" id="CHEBI:15378"/>
        <dbReference type="ChEBI" id="CHEBI:28938"/>
        <dbReference type="ChEBI" id="CHEBI:57856"/>
        <dbReference type="ChEBI" id="CHEBI:57985"/>
        <dbReference type="EC" id="3.5.4.28"/>
    </reaction>
</comment>
<dbReference type="EC" id="3.5.4.31" evidence="4"/>
<evidence type="ECO:0000256" key="1">
    <source>
        <dbReference type="ARBA" id="ARBA00022723"/>
    </source>
</evidence>
<evidence type="ECO:0000256" key="3">
    <source>
        <dbReference type="ARBA" id="ARBA00022833"/>
    </source>
</evidence>
<dbReference type="InterPro" id="IPR011059">
    <property type="entry name" value="Metal-dep_hydrolase_composite"/>
</dbReference>
<dbReference type="PANTHER" id="PTHR43794:SF11">
    <property type="entry name" value="AMIDOHYDROLASE-RELATED DOMAIN-CONTAINING PROTEIN"/>
    <property type="match status" value="1"/>
</dbReference>
<feature type="binding site" evidence="4">
    <location>
        <position position="212"/>
    </location>
    <ligand>
        <name>Zn(2+)</name>
        <dbReference type="ChEBI" id="CHEBI:29105"/>
    </ligand>
</feature>
<feature type="binding site" evidence="4">
    <location>
        <position position="215"/>
    </location>
    <ligand>
        <name>substrate</name>
    </ligand>
</feature>
<dbReference type="SUPFAM" id="SSF51338">
    <property type="entry name" value="Composite domain of metallo-dependent hydrolases"/>
    <property type="match status" value="1"/>
</dbReference>
<feature type="binding site" evidence="4">
    <location>
        <position position="185"/>
    </location>
    <ligand>
        <name>substrate</name>
    </ligand>
</feature>
<dbReference type="RefSeq" id="WP_071314860.1">
    <property type="nucleotide sequence ID" value="NZ_MLQQ01000058.1"/>
</dbReference>
<dbReference type="PANTHER" id="PTHR43794">
    <property type="entry name" value="AMINOHYDROLASE SSNA-RELATED"/>
    <property type="match status" value="1"/>
</dbReference>
<feature type="binding site" evidence="4">
    <location>
        <position position="300"/>
    </location>
    <ligand>
        <name>substrate</name>
    </ligand>
</feature>
<dbReference type="HAMAP" id="MF_01281">
    <property type="entry name" value="MTA_SAH_deamin"/>
    <property type="match status" value="1"/>
</dbReference>
<comment type="catalytic activity">
    <reaction evidence="4">
        <text>S-methyl-5'-thioadenosine + H2O + H(+) = S-methyl-5'-thioinosine + NH4(+)</text>
        <dbReference type="Rhea" id="RHEA:25025"/>
        <dbReference type="ChEBI" id="CHEBI:15377"/>
        <dbReference type="ChEBI" id="CHEBI:15378"/>
        <dbReference type="ChEBI" id="CHEBI:17509"/>
        <dbReference type="ChEBI" id="CHEBI:28938"/>
        <dbReference type="ChEBI" id="CHEBI:48595"/>
        <dbReference type="EC" id="3.5.4.31"/>
    </reaction>
</comment>
<dbReference type="Gene3D" id="2.30.40.10">
    <property type="entry name" value="Urease, subunit C, domain 1"/>
    <property type="match status" value="1"/>
</dbReference>
<dbReference type="SUPFAM" id="SSF51556">
    <property type="entry name" value="Metallo-dependent hydrolases"/>
    <property type="match status" value="1"/>
</dbReference>
<keyword evidence="7" id="KW-1185">Reference proteome</keyword>
<dbReference type="Gene3D" id="3.20.20.140">
    <property type="entry name" value="Metal-dependent hydrolases"/>
    <property type="match status" value="1"/>
</dbReference>
<keyword evidence="1 4" id="KW-0479">Metal-binding</keyword>
<comment type="caution">
    <text evidence="4">Lacks conserved residue(s) required for the propagation of feature annotation.</text>
</comment>
<gene>
    <name evidence="4" type="primary">mtaD</name>
    <name evidence="6" type="ORF">BKP35_18495</name>
</gene>
<comment type="cofactor">
    <cofactor evidence="4">
        <name>Zn(2+)</name>
        <dbReference type="ChEBI" id="CHEBI:29105"/>
    </cofactor>
    <text evidence="4">Binds 1 zinc ion per subunit.</text>
</comment>
<feature type="domain" description="Amidohydrolase-related" evidence="5">
    <location>
        <begin position="55"/>
        <end position="404"/>
    </location>
</feature>
<dbReference type="FunFam" id="3.20.20.140:FF:000014">
    <property type="entry name" value="5-methylthioadenosine/S-adenosylhomocysteine deaminase"/>
    <property type="match status" value="1"/>
</dbReference>
<dbReference type="GO" id="GO:0050270">
    <property type="term" value="F:S-adenosylhomocysteine deaminase activity"/>
    <property type="evidence" value="ECO:0007669"/>
    <property type="project" value="UniProtKB-UniRule"/>
</dbReference>
<evidence type="ECO:0000313" key="7">
    <source>
        <dbReference type="Proteomes" id="UP000180098"/>
    </source>
</evidence>
<name>A0A1S2L5L6_9BACI</name>
<dbReference type="GO" id="GO:0046872">
    <property type="term" value="F:metal ion binding"/>
    <property type="evidence" value="ECO:0007669"/>
    <property type="project" value="UniProtKB-KW"/>
</dbReference>
<organism evidence="6 7">
    <name type="scientific">Anaerobacillus arseniciselenatis</name>
    <dbReference type="NCBI Taxonomy" id="85682"/>
    <lineage>
        <taxon>Bacteria</taxon>
        <taxon>Bacillati</taxon>
        <taxon>Bacillota</taxon>
        <taxon>Bacilli</taxon>
        <taxon>Bacillales</taxon>
        <taxon>Bacillaceae</taxon>
        <taxon>Anaerobacillus</taxon>
    </lineage>
</organism>
<comment type="caution">
    <text evidence="6">The sequence shown here is derived from an EMBL/GenBank/DDBJ whole genome shotgun (WGS) entry which is preliminary data.</text>
</comment>
<dbReference type="CDD" id="cd01298">
    <property type="entry name" value="ATZ_TRZ_like"/>
    <property type="match status" value="1"/>
</dbReference>
<proteinExistence type="inferred from homology"/>
<feature type="binding site" evidence="4">
    <location>
        <position position="145"/>
    </location>
    <ligand>
        <name>substrate</name>
    </ligand>
</feature>
<sequence>MKTVIKNAKLITMENDHRIIENGAIAFENGKITYVGENIDDPTTYDEVYDAKGNYVLPGLVNTHGHIAMSLLRGYADDLPLQQWLETKMWPLEGQYTKEHTKWGSYLSIIEMLKTGTTTFVDMYDNMDVVASAVDQSGIRAKLCRGMIGLASDEVQMQKIEEATAFVQDWEGKANGRITTMMSPHSPYTCPPAFIEKVVEKAKLLNVPIHTHMSETLFEVELNVKEYGQRPVAHLEKLGVFDCPALVAHGVHVSDEELDILAKHDVRVSHNVISNLKLASGVAPVQKMLEKGLLVSLGTDSSASNNNLDLFEELKQVALLHKGVHNDATLIPAKTALQMATVDGAKSLWLEEQTGSLEVGKEADIIVLNTNQVFFQPSHDPISHVVYSASGRDVKDVFVQGKHVVKNGECTTVDEEQVIFEANRMFKKFTL</sequence>
<reference evidence="6 7" key="1">
    <citation type="submission" date="2016-10" db="EMBL/GenBank/DDBJ databases">
        <title>Draft genome sequences of four alkaliphilic bacteria belonging to the Anaerobacillus genus.</title>
        <authorList>
            <person name="Bassil N.M."/>
            <person name="Lloyd J.R."/>
        </authorList>
    </citation>
    <scope>NUCLEOTIDE SEQUENCE [LARGE SCALE GENOMIC DNA]</scope>
    <source>
        <strain evidence="6 7">DSM 15340</strain>
    </source>
</reference>
<feature type="binding site" evidence="4">
    <location>
        <position position="64"/>
    </location>
    <ligand>
        <name>Zn(2+)</name>
        <dbReference type="ChEBI" id="CHEBI:29105"/>
    </ligand>
</feature>
<dbReference type="EMBL" id="MLQQ01000058">
    <property type="protein sequence ID" value="OIJ07671.1"/>
    <property type="molecule type" value="Genomic_DNA"/>
</dbReference>
<comment type="function">
    <text evidence="4">Catalyzes the deamination of 5-methylthioadenosine and S-adenosyl-L-homocysteine into 5-methylthioinosine and S-inosyl-L-homocysteine, respectively. Is also able to deaminate adenosine.</text>
</comment>
<evidence type="ECO:0000256" key="2">
    <source>
        <dbReference type="ARBA" id="ARBA00022801"/>
    </source>
</evidence>
<dbReference type="AlphaFoldDB" id="A0A1S2L5L6"/>
<keyword evidence="3 4" id="KW-0862">Zinc</keyword>
<evidence type="ECO:0000313" key="6">
    <source>
        <dbReference type="EMBL" id="OIJ07671.1"/>
    </source>
</evidence>
<evidence type="ECO:0000256" key="4">
    <source>
        <dbReference type="HAMAP-Rule" id="MF_01281"/>
    </source>
</evidence>
<dbReference type="OrthoDB" id="9807210at2"/>
<feature type="binding site" evidence="4">
    <location>
        <position position="300"/>
    </location>
    <ligand>
        <name>Zn(2+)</name>
        <dbReference type="ChEBI" id="CHEBI:29105"/>
    </ligand>
</feature>